<feature type="domain" description="Transcription regulator Myc N-terminal" evidence="2">
    <location>
        <begin position="2"/>
        <end position="151"/>
    </location>
</feature>
<evidence type="ECO:0000256" key="1">
    <source>
        <dbReference type="SAM" id="MobiDB-lite"/>
    </source>
</evidence>
<dbReference type="Ensembl" id="ENSDNVT00000018455.1">
    <property type="protein sequence ID" value="ENSDNVP00000015354.1"/>
    <property type="gene ID" value="ENSDNVG00000010816.1"/>
</dbReference>
<feature type="region of interest" description="Disordered" evidence="1">
    <location>
        <begin position="53"/>
        <end position="75"/>
    </location>
</feature>
<dbReference type="PANTHER" id="PTHR45851">
    <property type="entry name" value="MYC PROTO-ONCOGENE"/>
    <property type="match status" value="1"/>
</dbReference>
<dbReference type="InterPro" id="IPR002418">
    <property type="entry name" value="Tscrpt_reg_Myc"/>
</dbReference>
<reference evidence="3" key="1">
    <citation type="submission" date="2025-08" db="UniProtKB">
        <authorList>
            <consortium name="Ensembl"/>
        </authorList>
    </citation>
    <scope>IDENTIFICATION</scope>
</reference>
<evidence type="ECO:0000313" key="4">
    <source>
        <dbReference type="Proteomes" id="UP000694423"/>
    </source>
</evidence>
<evidence type="ECO:0000259" key="2">
    <source>
        <dbReference type="Pfam" id="PF01056"/>
    </source>
</evidence>
<dbReference type="AlphaFoldDB" id="A0A8C4K378"/>
<keyword evidence="4" id="KW-1185">Reference proteome</keyword>
<organism evidence="3 4">
    <name type="scientific">Dromaius novaehollandiae</name>
    <name type="common">Emu</name>
    <dbReference type="NCBI Taxonomy" id="8790"/>
    <lineage>
        <taxon>Eukaryota</taxon>
        <taxon>Metazoa</taxon>
        <taxon>Chordata</taxon>
        <taxon>Craniata</taxon>
        <taxon>Vertebrata</taxon>
        <taxon>Euteleostomi</taxon>
        <taxon>Archelosauria</taxon>
        <taxon>Archosauria</taxon>
        <taxon>Dinosauria</taxon>
        <taxon>Saurischia</taxon>
        <taxon>Theropoda</taxon>
        <taxon>Coelurosauria</taxon>
        <taxon>Aves</taxon>
        <taxon>Palaeognathae</taxon>
        <taxon>Casuariiformes</taxon>
        <taxon>Dromaiidae</taxon>
        <taxon>Dromaius</taxon>
    </lineage>
</organism>
<accession>A0A8C4K378</accession>
<dbReference type="InterPro" id="IPR050433">
    <property type="entry name" value="Myc_transcription_factors"/>
</dbReference>
<dbReference type="Proteomes" id="UP000694423">
    <property type="component" value="Unplaced"/>
</dbReference>
<dbReference type="PRINTS" id="PR00044">
    <property type="entry name" value="LEUZIPPRMYC"/>
</dbReference>
<reference evidence="3" key="2">
    <citation type="submission" date="2025-09" db="UniProtKB">
        <authorList>
            <consortium name="Ensembl"/>
        </authorList>
    </citation>
    <scope>IDENTIFICATION</scope>
</reference>
<protein>
    <recommendedName>
        <fullName evidence="2">Transcription regulator Myc N-terminal domain-containing protein</fullName>
    </recommendedName>
</protein>
<proteinExistence type="predicted"/>
<evidence type="ECO:0000313" key="3">
    <source>
        <dbReference type="Ensembl" id="ENSDNVP00000015354.1"/>
    </source>
</evidence>
<dbReference type="Pfam" id="PF01056">
    <property type="entry name" value="Myc_N"/>
    <property type="match status" value="1"/>
</dbReference>
<name>A0A8C4K378_DRONO</name>
<dbReference type="GO" id="GO:0003700">
    <property type="term" value="F:DNA-binding transcription factor activity"/>
    <property type="evidence" value="ECO:0007669"/>
    <property type="project" value="InterPro"/>
</dbReference>
<dbReference type="InterPro" id="IPR012682">
    <property type="entry name" value="Tscrpt_reg_Myc_N"/>
</dbReference>
<sequence>MPGMVSKNPDLEFDSLQPCFYPDEDDFYLCGPDSAPPGEDIWKKFELLSTPPLSPSRAGLQEHPPGGGPMPWGGAALGGCRAADPLDWASELLLLPPEADLWGGPDGGDFFETGLGASNNLNSIIIQDCMWSGFSAREKLERAVSEKLAPSAGLKGPRLQRLHLLQPNKPGDCSVFRLLFHPPGAALRLNACILYPSAVAAVRIRAFSLKSPSAEAVMWVVGPTSTENRKCLEKPIQLLH</sequence>